<reference evidence="2" key="1">
    <citation type="submission" date="2022-10" db="EMBL/GenBank/DDBJ databases">
        <title>Whole genome sequencing of three plant growth promoting bacteria isolated from Vachellia tortilis subsp. raddiana in Morocco.</title>
        <authorList>
            <person name="Hnini M."/>
            <person name="Zouagui R."/>
            <person name="Zouagui H."/>
            <person name="Chemao Elfihri M.-W."/>
            <person name="Ibrahimi A."/>
            <person name="Sbabou L."/>
            <person name="Aurag J."/>
        </authorList>
    </citation>
    <scope>NUCLEOTIDE SEQUENCE</scope>
    <source>
        <strain evidence="2">LMR678</strain>
    </source>
</reference>
<dbReference type="EMBL" id="JAPVOI010000004">
    <property type="protein sequence ID" value="MCZ4091866.1"/>
    <property type="molecule type" value="Genomic_DNA"/>
</dbReference>
<dbReference type="Gene3D" id="3.40.50.720">
    <property type="entry name" value="NAD(P)-binding Rossmann-like Domain"/>
    <property type="match status" value="1"/>
</dbReference>
<dbReference type="GO" id="GO:0008168">
    <property type="term" value="F:methyltransferase activity"/>
    <property type="evidence" value="ECO:0007669"/>
    <property type="project" value="UniProtKB-KW"/>
</dbReference>
<evidence type="ECO:0000313" key="3">
    <source>
        <dbReference type="Proteomes" id="UP001079430"/>
    </source>
</evidence>
<dbReference type="RefSeq" id="WP_269281989.1">
    <property type="nucleotide sequence ID" value="NZ_JAPVOI010000004.1"/>
</dbReference>
<evidence type="ECO:0000259" key="1">
    <source>
        <dbReference type="Pfam" id="PF08484"/>
    </source>
</evidence>
<feature type="domain" description="C-methyltransferase" evidence="1">
    <location>
        <begin position="268"/>
        <end position="342"/>
    </location>
</feature>
<accession>A0ABT4KIR6</accession>
<name>A0ABT4KIR6_9HYPH</name>
<keyword evidence="2" id="KW-0489">Methyltransferase</keyword>
<organism evidence="2 3">
    <name type="scientific">Sinorhizobium psoraleae</name>
    <dbReference type="NCBI Taxonomy" id="520838"/>
    <lineage>
        <taxon>Bacteria</taxon>
        <taxon>Pseudomonadati</taxon>
        <taxon>Pseudomonadota</taxon>
        <taxon>Alphaproteobacteria</taxon>
        <taxon>Hyphomicrobiales</taxon>
        <taxon>Rhizobiaceae</taxon>
        <taxon>Sinorhizobium/Ensifer group</taxon>
        <taxon>Sinorhizobium</taxon>
    </lineage>
</organism>
<keyword evidence="3" id="KW-1185">Reference proteome</keyword>
<gene>
    <name evidence="2" type="ORF">O3W52_17855</name>
</gene>
<comment type="caution">
    <text evidence="2">The sequence shown here is derived from an EMBL/GenBank/DDBJ whole genome shotgun (WGS) entry which is preliminary data.</text>
</comment>
<dbReference type="SUPFAM" id="SSF53335">
    <property type="entry name" value="S-adenosyl-L-methionine-dependent methyltransferases"/>
    <property type="match status" value="1"/>
</dbReference>
<protein>
    <submittedName>
        <fullName evidence="2">Class I SAM-dependent methyltransferase</fullName>
    </submittedName>
</protein>
<dbReference type="GO" id="GO:0032259">
    <property type="term" value="P:methylation"/>
    <property type="evidence" value="ECO:0007669"/>
    <property type="project" value="UniProtKB-KW"/>
</dbReference>
<dbReference type="Pfam" id="PF08484">
    <property type="entry name" value="Methyltransf_14"/>
    <property type="match status" value="1"/>
</dbReference>
<evidence type="ECO:0000313" key="2">
    <source>
        <dbReference type="EMBL" id="MCZ4091866.1"/>
    </source>
</evidence>
<dbReference type="Proteomes" id="UP001079430">
    <property type="component" value="Unassembled WGS sequence"/>
</dbReference>
<sequence length="355" mass="40125">MASGNATRVLYEQRELPIFQNKMYDSADEAISSPRGEMRLVEDLGTGLVRNAAFRPELMIYDTSYQNEQAVSPSFQRHLNDVTRIILDTMGRQELVEVGCGKAFFLEKLLGQGVDITGFDPAYEGDNPRVRREYFQPGSGIEAKGLILRHVLEHIPDPVAFLEQLKQANGGQGKIYIEVPCFDWICERRAWFDIFYEHVNYFRLSDFHRIFGNVISSGRVFGGQYLFVVAELNSLRRPAIDENDRAGLPEDFIRKLEALDTADREPAVIWGGASKGVIFSLLRTRAGLPVKAVIDINPAKQGKYLPITGLPVRAPEDVLADLPPGSSIYVMNRNYLEEIKRMSNNAYTYIEVDHD</sequence>
<dbReference type="Gene3D" id="3.40.50.150">
    <property type="entry name" value="Vaccinia Virus protein VP39"/>
    <property type="match status" value="1"/>
</dbReference>
<dbReference type="InterPro" id="IPR029063">
    <property type="entry name" value="SAM-dependent_MTases_sf"/>
</dbReference>
<keyword evidence="2" id="KW-0808">Transferase</keyword>
<proteinExistence type="predicted"/>
<dbReference type="InterPro" id="IPR013691">
    <property type="entry name" value="MeTrfase_14"/>
</dbReference>
<dbReference type="Pfam" id="PF13489">
    <property type="entry name" value="Methyltransf_23"/>
    <property type="match status" value="1"/>
</dbReference>